<dbReference type="Gene3D" id="2.70.98.10">
    <property type="match status" value="1"/>
</dbReference>
<dbReference type="RefSeq" id="XP_035325117.1">
    <property type="nucleotide sequence ID" value="XM_035462187.1"/>
</dbReference>
<dbReference type="GO" id="GO:0030246">
    <property type="term" value="F:carbohydrate binding"/>
    <property type="evidence" value="ECO:0007669"/>
    <property type="project" value="InterPro"/>
</dbReference>
<dbReference type="Pfam" id="PF07971">
    <property type="entry name" value="Glyco_hydro_92"/>
    <property type="match status" value="1"/>
</dbReference>
<dbReference type="InterPro" id="IPR014718">
    <property type="entry name" value="GH-type_carb-bd"/>
</dbReference>
<dbReference type="GO" id="GO:0006516">
    <property type="term" value="P:glycoprotein catabolic process"/>
    <property type="evidence" value="ECO:0007669"/>
    <property type="project" value="TreeGrafter"/>
</dbReference>
<dbReference type="InterPro" id="IPR008928">
    <property type="entry name" value="6-hairpin_glycosidase_sf"/>
</dbReference>
<keyword evidence="1" id="KW-0732">Signal</keyword>
<feature type="domain" description="Glycosyl hydrolase family 92" evidence="2">
    <location>
        <begin position="283"/>
        <end position="756"/>
    </location>
</feature>
<evidence type="ECO:0000313" key="5">
    <source>
        <dbReference type="Proteomes" id="UP000749293"/>
    </source>
</evidence>
<dbReference type="InterPro" id="IPR050883">
    <property type="entry name" value="PNGase"/>
</dbReference>
<dbReference type="Gene3D" id="3.30.2080.10">
    <property type="entry name" value="GH92 mannosidase domain"/>
    <property type="match status" value="1"/>
</dbReference>
<dbReference type="GO" id="GO:0005634">
    <property type="term" value="C:nucleus"/>
    <property type="evidence" value="ECO:0007669"/>
    <property type="project" value="TreeGrafter"/>
</dbReference>
<accession>A0A9P4Z0T2</accession>
<dbReference type="NCBIfam" id="TIGR01180">
    <property type="entry name" value="aman2_put"/>
    <property type="match status" value="1"/>
</dbReference>
<evidence type="ECO:0000313" key="4">
    <source>
        <dbReference type="EMBL" id="KAF4126465.1"/>
    </source>
</evidence>
<dbReference type="InterPro" id="IPR005887">
    <property type="entry name" value="GH92_a_mannosidase_put"/>
</dbReference>
<keyword evidence="4" id="KW-0378">Hydrolase</keyword>
<name>A0A9P4Z0T2_9HYPO</name>
<dbReference type="SUPFAM" id="SSF48208">
    <property type="entry name" value="Six-hairpin glycosidases"/>
    <property type="match status" value="1"/>
</dbReference>
<dbReference type="AlphaFoldDB" id="A0A9P4Z0T2"/>
<dbReference type="FunFam" id="3.30.2080.10:FF:000001">
    <property type="entry name" value="Alpha-1,2-mannosidase subfamily"/>
    <property type="match status" value="1"/>
</dbReference>
<dbReference type="Gene3D" id="1.20.1610.10">
    <property type="entry name" value="alpha-1,2-mannosidases domains"/>
    <property type="match status" value="1"/>
</dbReference>
<sequence>MWSNNVLLSLAMSFATAKAAEHGDLSQYALTDTGSIKNGNTFPGVARPLGIVKLGPDLYNGFDAYSGYKEDGKFTGFTMLHESGTGGAPKYGVVSQMPVVGSIDNPLSDAINDTRAARDYTEVGYYKASLGSGTILEMAATGKAGIYNYTFPSTNQTKNILVDVSHVLSSYRGQGLEQHFLGGNISVHEDTSDGSGNLYYTGHGTYDNGWNRAAPWTVYFCGKFNQPATYRTFIGQDMTSDTLVEYSDKPTYTSKTARLGVVFTFKTVSVASRVGVSFISADQACRNVEDEIPAEATLSEVRDDTKAAWNTQVFNKVITTETNTTKLNQLYSALYFMHLLPTNKTGENPLWQSDEPYYDDIFTFWDIYRSLTPLLHIIQPTYYEEFIRSMIDAWRHTGWVSDARSSFSNGAVQGGSNGDNVFADAFIKGVRGKVNWDDAYSAMVKNAEVVPVNNNDARDLSGSTKEGRSALPDWLSLGYITPRFGRSVSRAVEYSVNDFSLAIVAAGLGRDDDFDKYYKRSQNWRNHWNENMTTNGVSGFVGPRDETGFISQDPLNCGGCYWTDAYYQGKPWEYSFNAHHDVGTIVDYVGGAAKFVERLELTFKEGMVSDNAEYGYTIFNPGNEPSFTTPYLYAYANRQDLSVQRSRHVAKSYYAPTPAGLPGNSDAGAMESWLLWNMIGLYPMTGQPYFYIGSPWFSDLTIDLGAGKKLEVTTKGGSEAEFYVQSLEVNGIAWNKSWLTWDDVFANGGSLDFVLGATPANWTTGPVPASPASLSREESRKLVSSWSSSK</sequence>
<evidence type="ECO:0000259" key="3">
    <source>
        <dbReference type="Pfam" id="PF17678"/>
    </source>
</evidence>
<dbReference type="InterPro" id="IPR041371">
    <property type="entry name" value="GH92_N"/>
</dbReference>
<dbReference type="OrthoDB" id="449263at2759"/>
<dbReference type="InterPro" id="IPR012939">
    <property type="entry name" value="Glyco_hydro_92"/>
</dbReference>
<dbReference type="GO" id="GO:0005829">
    <property type="term" value="C:cytosol"/>
    <property type="evidence" value="ECO:0007669"/>
    <property type="project" value="TreeGrafter"/>
</dbReference>
<reference evidence="4" key="1">
    <citation type="submission" date="2020-03" db="EMBL/GenBank/DDBJ databases">
        <title>Site-based positive gene gene selection in Geosmithia morbida across the United States reveals a broad range of putative effectors and factors for local host and environmental adapation.</title>
        <authorList>
            <person name="Onufrak A."/>
            <person name="Murdoch R.W."/>
            <person name="Gazis R."/>
            <person name="Huff M."/>
            <person name="Staton M."/>
            <person name="Klingeman W."/>
            <person name="Hadziabdic D."/>
        </authorList>
    </citation>
    <scope>NUCLEOTIDE SEQUENCE</scope>
    <source>
        <strain evidence="4">1262</strain>
    </source>
</reference>
<proteinExistence type="predicted"/>
<dbReference type="PANTHER" id="PTHR12143:SF44">
    <property type="entry name" value="GLYCOSYL HYDROLASE FAMILY 92 DOMAIN-CONTAINING PROTEIN"/>
    <property type="match status" value="1"/>
</dbReference>
<evidence type="ECO:0000259" key="2">
    <source>
        <dbReference type="Pfam" id="PF07971"/>
    </source>
</evidence>
<keyword evidence="5" id="KW-1185">Reference proteome</keyword>
<dbReference type="GO" id="GO:0005975">
    <property type="term" value="P:carbohydrate metabolic process"/>
    <property type="evidence" value="ECO:0007669"/>
    <property type="project" value="InterPro"/>
</dbReference>
<dbReference type="FunFam" id="2.70.98.10:FF:000028">
    <property type="entry name" value="Alpha-1,2-mannosidase family protein (AFU_orthologue AFUA_5G10520)"/>
    <property type="match status" value="1"/>
</dbReference>
<dbReference type="GO" id="GO:0000224">
    <property type="term" value="F:peptide-N4-(N-acetyl-beta-glucosaminyl)asparagine amidase activity"/>
    <property type="evidence" value="ECO:0007669"/>
    <property type="project" value="TreeGrafter"/>
</dbReference>
<comment type="caution">
    <text evidence="4">The sequence shown here is derived from an EMBL/GenBank/DDBJ whole genome shotgun (WGS) entry which is preliminary data.</text>
</comment>
<gene>
    <name evidence="4" type="ORF">GMORB2_0201</name>
</gene>
<dbReference type="Proteomes" id="UP000749293">
    <property type="component" value="Unassembled WGS sequence"/>
</dbReference>
<dbReference type="PANTHER" id="PTHR12143">
    <property type="entry name" value="PEPTIDE N-GLYCANASE PNGASE -RELATED"/>
    <property type="match status" value="1"/>
</dbReference>
<feature type="signal peptide" evidence="1">
    <location>
        <begin position="1"/>
        <end position="19"/>
    </location>
</feature>
<dbReference type="Pfam" id="PF17678">
    <property type="entry name" value="Glyco_hydro_92N"/>
    <property type="match status" value="1"/>
</dbReference>
<dbReference type="Gene3D" id="1.20.1050.60">
    <property type="entry name" value="alpha-1,2-mannosidase"/>
    <property type="match status" value="1"/>
</dbReference>
<dbReference type="GeneID" id="55966431"/>
<feature type="domain" description="Glycosyl hydrolase family 92 N-terminal" evidence="3">
    <location>
        <begin position="33"/>
        <end position="277"/>
    </location>
</feature>
<feature type="chain" id="PRO_5040257683" evidence="1">
    <location>
        <begin position="20"/>
        <end position="790"/>
    </location>
</feature>
<evidence type="ECO:0000256" key="1">
    <source>
        <dbReference type="SAM" id="SignalP"/>
    </source>
</evidence>
<dbReference type="FunFam" id="1.20.1050.60:FF:000002">
    <property type="entry name" value="Glycosyl hydrolase family 92"/>
    <property type="match status" value="1"/>
</dbReference>
<dbReference type="EMBL" id="JAANYQ010000001">
    <property type="protein sequence ID" value="KAF4126465.1"/>
    <property type="molecule type" value="Genomic_DNA"/>
</dbReference>
<organism evidence="4 5">
    <name type="scientific">Geosmithia morbida</name>
    <dbReference type="NCBI Taxonomy" id="1094350"/>
    <lineage>
        <taxon>Eukaryota</taxon>
        <taxon>Fungi</taxon>
        <taxon>Dikarya</taxon>
        <taxon>Ascomycota</taxon>
        <taxon>Pezizomycotina</taxon>
        <taxon>Sordariomycetes</taxon>
        <taxon>Hypocreomycetidae</taxon>
        <taxon>Hypocreales</taxon>
        <taxon>Bionectriaceae</taxon>
        <taxon>Geosmithia</taxon>
    </lineage>
</organism>
<protein>
    <submittedName>
        <fullName evidence="4">Glycosyl hydrolase family 92</fullName>
    </submittedName>
</protein>